<evidence type="ECO:0000313" key="3">
    <source>
        <dbReference type="EMBL" id="VGO21651.1"/>
    </source>
</evidence>
<reference evidence="3 4" key="1">
    <citation type="submission" date="2019-04" db="EMBL/GenBank/DDBJ databases">
        <authorList>
            <person name="Van Vliet M D."/>
        </authorList>
    </citation>
    <scope>NUCLEOTIDE SEQUENCE [LARGE SCALE GENOMIC DNA]</scope>
    <source>
        <strain evidence="3 4">F21</strain>
    </source>
</reference>
<proteinExistence type="predicted"/>
<evidence type="ECO:0000313" key="4">
    <source>
        <dbReference type="Proteomes" id="UP000346198"/>
    </source>
</evidence>
<gene>
    <name evidence="3" type="ORF">SCARR_03725</name>
</gene>
<evidence type="ECO:0000256" key="1">
    <source>
        <dbReference type="SAM" id="Phobius"/>
    </source>
</evidence>
<keyword evidence="1" id="KW-0472">Membrane</keyword>
<accession>A0A6C2UQV7</accession>
<name>A0A6C2UQV7_9BACT</name>
<feature type="transmembrane region" description="Helical" evidence="1">
    <location>
        <begin position="12"/>
        <end position="31"/>
    </location>
</feature>
<dbReference type="InterPro" id="IPR003848">
    <property type="entry name" value="DUF218"/>
</dbReference>
<keyword evidence="1" id="KW-0812">Transmembrane</keyword>
<evidence type="ECO:0000259" key="2">
    <source>
        <dbReference type="Pfam" id="PF02698"/>
    </source>
</evidence>
<protein>
    <recommendedName>
        <fullName evidence="2">DUF218 domain-containing protein</fullName>
    </recommendedName>
</protein>
<dbReference type="AlphaFoldDB" id="A0A6C2UQV7"/>
<dbReference type="Pfam" id="PF02698">
    <property type="entry name" value="DUF218"/>
    <property type="match status" value="1"/>
</dbReference>
<organism evidence="3 4">
    <name type="scientific">Pontiella sulfatireligans</name>
    <dbReference type="NCBI Taxonomy" id="2750658"/>
    <lineage>
        <taxon>Bacteria</taxon>
        <taxon>Pseudomonadati</taxon>
        <taxon>Kiritimatiellota</taxon>
        <taxon>Kiritimatiellia</taxon>
        <taxon>Kiritimatiellales</taxon>
        <taxon>Pontiellaceae</taxon>
        <taxon>Pontiella</taxon>
    </lineage>
</organism>
<dbReference type="Proteomes" id="UP000346198">
    <property type="component" value="Unassembled WGS sequence"/>
</dbReference>
<feature type="domain" description="DUF218" evidence="2">
    <location>
        <begin position="113"/>
        <end position="248"/>
    </location>
</feature>
<feature type="transmembrane region" description="Helical" evidence="1">
    <location>
        <begin position="37"/>
        <end position="57"/>
    </location>
</feature>
<sequence>MFLIRKVLSRMVFPVPVVFELVLLGALLLMFKRTKRAGRVLIGLGIMLLFICSQPSVGNRLMHRLESQHHRLDASLLSADTNYVVGVAGNGFEVCDVPEGTCNGCFNDCFLIRLQEAGRIGRVLGQRGIAYQLVVSVASDEPTATKQDALGAYFNAFGIPPEKLVLVEDAYNSKLEVDAFSRFPGRLILVSNAYHVPRLMHLAAEKNRNALAAPAGSRIFQSVGGFSLGIPSAEALEYTRLFVYEQLGMRFP</sequence>
<keyword evidence="4" id="KW-1185">Reference proteome</keyword>
<dbReference type="EMBL" id="CAAHFH010000002">
    <property type="protein sequence ID" value="VGO21651.1"/>
    <property type="molecule type" value="Genomic_DNA"/>
</dbReference>
<keyword evidence="1" id="KW-1133">Transmembrane helix</keyword>